<dbReference type="RefSeq" id="WP_125483710.1">
    <property type="nucleotide sequence ID" value="NZ_RSDW01000001.1"/>
</dbReference>
<gene>
    <name evidence="5" type="ORF">EDE15_0369</name>
</gene>
<evidence type="ECO:0000256" key="3">
    <source>
        <dbReference type="SAM" id="SignalP"/>
    </source>
</evidence>
<evidence type="ECO:0000259" key="4">
    <source>
        <dbReference type="Pfam" id="PF00149"/>
    </source>
</evidence>
<keyword evidence="6" id="KW-1185">Reference proteome</keyword>
<feature type="domain" description="Calcineurin-like phosphoesterase" evidence="4">
    <location>
        <begin position="45"/>
        <end position="257"/>
    </location>
</feature>
<dbReference type="SUPFAM" id="SSF56300">
    <property type="entry name" value="Metallo-dependent phosphatases"/>
    <property type="match status" value="1"/>
</dbReference>
<dbReference type="GO" id="GO:0016787">
    <property type="term" value="F:hydrolase activity"/>
    <property type="evidence" value="ECO:0007669"/>
    <property type="project" value="UniProtKB-KW"/>
</dbReference>
<dbReference type="InterPro" id="IPR006311">
    <property type="entry name" value="TAT_signal"/>
</dbReference>
<dbReference type="InterPro" id="IPR051558">
    <property type="entry name" value="Metallophosphoesterase_PAP"/>
</dbReference>
<evidence type="ECO:0000313" key="5">
    <source>
        <dbReference type="EMBL" id="RSL14901.1"/>
    </source>
</evidence>
<reference evidence="5 6" key="1">
    <citation type="submission" date="2018-12" db="EMBL/GenBank/DDBJ databases">
        <title>Sequencing of bacterial isolates from soil warming experiment in Harvard Forest, Massachusetts, USA.</title>
        <authorList>
            <person name="Deangelis K."/>
        </authorList>
    </citation>
    <scope>NUCLEOTIDE SEQUENCE [LARGE SCALE GENOMIC DNA]</scope>
    <source>
        <strain evidence="5 6">EB153</strain>
    </source>
</reference>
<dbReference type="OrthoDB" id="9809781at2"/>
<sequence length="337" mass="37546">MNGLLSRRGFLRQSFAFSALASLGSLPSVAAKSGHEPNVAAKQLLILGDWGYEDFTAQSRVAGAMQRYVSGHGIKTDALLMLGDNWYGPLPGGAESSRWKTQFEEMYPKSVFDCPAYAILGNHDYQRMPESKVDAELEYAKKAGTRWTLPSQWYRFEFPAKKPLVTVIALDSNVPHPEGPQAKGANFTLTVEQQAEQLVWLKTELEKPLRTPFLIVMGHHPIYSNGPHGDHKVLLADWEPLLRKHKVHMYLAGHDHDMQHLEFDGHPTSFVLSGGGGADLYTLKIEEAQRGPYASKVYGFSRLEVTPELLRLEHLDETGRVIHGFTKSPDGAVQILS</sequence>
<evidence type="ECO:0000256" key="1">
    <source>
        <dbReference type="ARBA" id="ARBA00022729"/>
    </source>
</evidence>
<dbReference type="AlphaFoldDB" id="A0A3R9QEM4"/>
<proteinExistence type="predicted"/>
<dbReference type="Proteomes" id="UP000269669">
    <property type="component" value="Unassembled WGS sequence"/>
</dbReference>
<dbReference type="InterPro" id="IPR004843">
    <property type="entry name" value="Calcineurin-like_PHP"/>
</dbReference>
<dbReference type="PROSITE" id="PS51318">
    <property type="entry name" value="TAT"/>
    <property type="match status" value="1"/>
</dbReference>
<dbReference type="Gene3D" id="3.60.21.10">
    <property type="match status" value="1"/>
</dbReference>
<dbReference type="PANTHER" id="PTHR10161">
    <property type="entry name" value="TARTRATE-RESISTANT ACID PHOSPHATASE TYPE 5"/>
    <property type="match status" value="1"/>
</dbReference>
<comment type="caution">
    <text evidence="5">The sequence shown here is derived from an EMBL/GenBank/DDBJ whole genome shotgun (WGS) entry which is preliminary data.</text>
</comment>
<dbReference type="Pfam" id="PF00149">
    <property type="entry name" value="Metallophos"/>
    <property type="match status" value="1"/>
</dbReference>
<evidence type="ECO:0000313" key="6">
    <source>
        <dbReference type="Proteomes" id="UP000269669"/>
    </source>
</evidence>
<dbReference type="EMBL" id="RSDW01000001">
    <property type="protein sequence ID" value="RSL14901.1"/>
    <property type="molecule type" value="Genomic_DNA"/>
</dbReference>
<feature type="chain" id="PRO_5018524092" evidence="3">
    <location>
        <begin position="31"/>
        <end position="337"/>
    </location>
</feature>
<dbReference type="InterPro" id="IPR029052">
    <property type="entry name" value="Metallo-depent_PP-like"/>
</dbReference>
<keyword evidence="1 3" id="KW-0732">Signal</keyword>
<dbReference type="PANTHER" id="PTHR10161:SF14">
    <property type="entry name" value="TARTRATE-RESISTANT ACID PHOSPHATASE TYPE 5"/>
    <property type="match status" value="1"/>
</dbReference>
<protein>
    <submittedName>
        <fullName evidence="5">Calcineurin-like phosphoesterase family protein</fullName>
    </submittedName>
</protein>
<keyword evidence="2" id="KW-0378">Hydrolase</keyword>
<name>A0A3R9QEM4_9BACT</name>
<accession>A0A3R9QEM4</accession>
<feature type="signal peptide" evidence="3">
    <location>
        <begin position="1"/>
        <end position="30"/>
    </location>
</feature>
<evidence type="ECO:0000256" key="2">
    <source>
        <dbReference type="ARBA" id="ARBA00022801"/>
    </source>
</evidence>
<organism evidence="5 6">
    <name type="scientific">Edaphobacter aggregans</name>
    <dbReference type="NCBI Taxonomy" id="570835"/>
    <lineage>
        <taxon>Bacteria</taxon>
        <taxon>Pseudomonadati</taxon>
        <taxon>Acidobacteriota</taxon>
        <taxon>Terriglobia</taxon>
        <taxon>Terriglobales</taxon>
        <taxon>Acidobacteriaceae</taxon>
        <taxon>Edaphobacter</taxon>
    </lineage>
</organism>